<accession>A0ABP6RH07</accession>
<name>A0ABP6RH07_9PSEU</name>
<organism evidence="1 2">
    <name type="scientific">Saccharopolyspora gregorii</name>
    <dbReference type="NCBI Taxonomy" id="33914"/>
    <lineage>
        <taxon>Bacteria</taxon>
        <taxon>Bacillati</taxon>
        <taxon>Actinomycetota</taxon>
        <taxon>Actinomycetes</taxon>
        <taxon>Pseudonocardiales</taxon>
        <taxon>Pseudonocardiaceae</taxon>
        <taxon>Saccharopolyspora</taxon>
    </lineage>
</organism>
<evidence type="ECO:0000313" key="2">
    <source>
        <dbReference type="Proteomes" id="UP001500483"/>
    </source>
</evidence>
<sequence length="248" mass="26854">MHQLDVRRVLLAGAAHQQFLAGQPPRARPGFDEPAHHRFDERVQPLRVEAVEAVAERAQRDRVEGEPGRVVGDVDAVLRALAFPLEQQLLGDVGHAVEHGAQRGGAERGHQDAVRGLPVRFLGPRGEQPVAREVADVDQGGAEGLVEPLLVAQLVDELLGLHDDQAPAGQLEPEDRAVLGGHLHEAQHALAAVEFEQVAHERLRLGLRDRDEFLGGGHRHLLRERVVQSRVAGRARNPASALSTTAAA</sequence>
<reference evidence="2" key="1">
    <citation type="journal article" date="2019" name="Int. J. Syst. Evol. Microbiol.">
        <title>The Global Catalogue of Microorganisms (GCM) 10K type strain sequencing project: providing services to taxonomists for standard genome sequencing and annotation.</title>
        <authorList>
            <consortium name="The Broad Institute Genomics Platform"/>
            <consortium name="The Broad Institute Genome Sequencing Center for Infectious Disease"/>
            <person name="Wu L."/>
            <person name="Ma J."/>
        </authorList>
    </citation>
    <scope>NUCLEOTIDE SEQUENCE [LARGE SCALE GENOMIC DNA]</scope>
    <source>
        <strain evidence="2">JCM 9687</strain>
    </source>
</reference>
<dbReference type="EMBL" id="BAAAYK010000004">
    <property type="protein sequence ID" value="GAA3352436.1"/>
    <property type="molecule type" value="Genomic_DNA"/>
</dbReference>
<dbReference type="Proteomes" id="UP001500483">
    <property type="component" value="Unassembled WGS sequence"/>
</dbReference>
<keyword evidence="2" id="KW-1185">Reference proteome</keyword>
<proteinExistence type="predicted"/>
<gene>
    <name evidence="1" type="ORF">GCM10020366_02070</name>
</gene>
<protein>
    <submittedName>
        <fullName evidence="1">Uncharacterized protein</fullName>
    </submittedName>
</protein>
<evidence type="ECO:0000313" key="1">
    <source>
        <dbReference type="EMBL" id="GAA3352436.1"/>
    </source>
</evidence>
<comment type="caution">
    <text evidence="1">The sequence shown here is derived from an EMBL/GenBank/DDBJ whole genome shotgun (WGS) entry which is preliminary data.</text>
</comment>